<gene>
    <name evidence="2" type="ORF">BCF46_0559</name>
</gene>
<dbReference type="RefSeq" id="WP_147435931.1">
    <property type="nucleotide sequence ID" value="NZ_RCCE01000001.1"/>
</dbReference>
<name>A0A497X5L5_9RHOB</name>
<comment type="caution">
    <text evidence="2">The sequence shown here is derived from an EMBL/GenBank/DDBJ whole genome shotgun (WGS) entry which is preliminary data.</text>
</comment>
<dbReference type="InterPro" id="IPR000182">
    <property type="entry name" value="GNAT_dom"/>
</dbReference>
<dbReference type="PANTHER" id="PTHR43451">
    <property type="entry name" value="ACETYLTRANSFERASE (GNAT) FAMILY PROTEIN"/>
    <property type="match status" value="1"/>
</dbReference>
<dbReference type="AlphaFoldDB" id="A0A497X5L5"/>
<protein>
    <submittedName>
        <fullName evidence="2">GNAT family acetyltransferase</fullName>
    </submittedName>
</protein>
<feature type="domain" description="N-acetyltransferase" evidence="1">
    <location>
        <begin position="14"/>
        <end position="167"/>
    </location>
</feature>
<dbReference type="InterPro" id="IPR052564">
    <property type="entry name" value="N-acetyltrans/Recomb-assoc"/>
</dbReference>
<dbReference type="SUPFAM" id="SSF55729">
    <property type="entry name" value="Acyl-CoA N-acyltransferases (Nat)"/>
    <property type="match status" value="1"/>
</dbReference>
<dbReference type="GO" id="GO:0016747">
    <property type="term" value="F:acyltransferase activity, transferring groups other than amino-acyl groups"/>
    <property type="evidence" value="ECO:0007669"/>
    <property type="project" value="InterPro"/>
</dbReference>
<dbReference type="PANTHER" id="PTHR43451:SF1">
    <property type="entry name" value="ACETYLTRANSFERASE"/>
    <property type="match status" value="1"/>
</dbReference>
<dbReference type="Pfam" id="PF13673">
    <property type="entry name" value="Acetyltransf_10"/>
    <property type="match status" value="1"/>
</dbReference>
<dbReference type="InterPro" id="IPR016181">
    <property type="entry name" value="Acyl_CoA_acyltransferase"/>
</dbReference>
<dbReference type="PROSITE" id="PS51186">
    <property type="entry name" value="GNAT"/>
    <property type="match status" value="1"/>
</dbReference>
<sequence length="169" mass="18734">MGPRRLQNTLPRDLTLRPFAKGDGPATFDVFYQAVHTGTGDHYTPAQQAAWVPTAQMPEGWEAKHRATTAFIALQGTEIIGFMTLTRNGLIDMAFVRPNVMGVGVAAQLYEEIEAAAHRHGHRVLSVEASHLARPFFLRQGWSVVEARVVQRDGQNIENFHMEKVLGGC</sequence>
<accession>A0A497X5L5</accession>
<organism evidence="2 3">
    <name type="scientific">Litoreibacter meonggei</name>
    <dbReference type="NCBI Taxonomy" id="1049199"/>
    <lineage>
        <taxon>Bacteria</taxon>
        <taxon>Pseudomonadati</taxon>
        <taxon>Pseudomonadota</taxon>
        <taxon>Alphaproteobacteria</taxon>
        <taxon>Rhodobacterales</taxon>
        <taxon>Roseobacteraceae</taxon>
        <taxon>Litoreibacter</taxon>
    </lineage>
</organism>
<dbReference type="Proteomes" id="UP000269157">
    <property type="component" value="Unassembled WGS sequence"/>
</dbReference>
<evidence type="ECO:0000313" key="2">
    <source>
        <dbReference type="EMBL" id="RLJ60361.1"/>
    </source>
</evidence>
<evidence type="ECO:0000259" key="1">
    <source>
        <dbReference type="PROSITE" id="PS51186"/>
    </source>
</evidence>
<keyword evidence="2" id="KW-0808">Transferase</keyword>
<proteinExistence type="predicted"/>
<keyword evidence="3" id="KW-1185">Reference proteome</keyword>
<evidence type="ECO:0000313" key="3">
    <source>
        <dbReference type="Proteomes" id="UP000269157"/>
    </source>
</evidence>
<dbReference type="CDD" id="cd04301">
    <property type="entry name" value="NAT_SF"/>
    <property type="match status" value="1"/>
</dbReference>
<reference evidence="2 3" key="1">
    <citation type="submission" date="2018-10" db="EMBL/GenBank/DDBJ databases">
        <title>Genomic Encyclopedia of Archaeal and Bacterial Type Strains, Phase II (KMG-II): from individual species to whole genera.</title>
        <authorList>
            <person name="Goeker M."/>
        </authorList>
    </citation>
    <scope>NUCLEOTIDE SEQUENCE [LARGE SCALE GENOMIC DNA]</scope>
    <source>
        <strain evidence="2 3">DSM 29466</strain>
    </source>
</reference>
<dbReference type="OrthoDB" id="9789081at2"/>
<dbReference type="Gene3D" id="3.40.630.30">
    <property type="match status" value="1"/>
</dbReference>
<dbReference type="EMBL" id="RCCE01000001">
    <property type="protein sequence ID" value="RLJ60361.1"/>
    <property type="molecule type" value="Genomic_DNA"/>
</dbReference>